<evidence type="ECO:0000313" key="4">
    <source>
        <dbReference type="Proteomes" id="UP000683925"/>
    </source>
</evidence>
<feature type="chain" id="PRO_5035724717" description="Transmembrane protein" evidence="2">
    <location>
        <begin position="17"/>
        <end position="2665"/>
    </location>
</feature>
<keyword evidence="4" id="KW-1185">Reference proteome</keyword>
<feature type="transmembrane region" description="Helical" evidence="1">
    <location>
        <begin position="2213"/>
        <end position="2232"/>
    </location>
</feature>
<dbReference type="OMA" id="PMGIINI"/>
<feature type="transmembrane region" description="Helical" evidence="1">
    <location>
        <begin position="2473"/>
        <end position="2497"/>
    </location>
</feature>
<feature type="transmembrane region" description="Helical" evidence="1">
    <location>
        <begin position="2545"/>
        <end position="2568"/>
    </location>
</feature>
<keyword evidence="1" id="KW-0812">Transmembrane</keyword>
<feature type="transmembrane region" description="Helical" evidence="1">
    <location>
        <begin position="2354"/>
        <end position="2375"/>
    </location>
</feature>
<feature type="transmembrane region" description="Helical" evidence="1">
    <location>
        <begin position="2404"/>
        <end position="2422"/>
    </location>
</feature>
<feature type="signal peptide" evidence="2">
    <location>
        <begin position="1"/>
        <end position="16"/>
    </location>
</feature>
<dbReference type="PANTHER" id="PTHR11319:SF35">
    <property type="entry name" value="OUTER MEMBRANE PROTEIN PMPC-RELATED"/>
    <property type="match status" value="1"/>
</dbReference>
<sequence>MYIIFLTLLTLYFKLSYEITTNDSPKDENCITYEKGICQRCKQGYFLFQLPEDHIDLNLKAGANFCVECPYEKFNEENNYYCGDCLDNSQRWDKSRICSYDYKTKSTTSDSAFHKIERPTMQLFYVIKSGPFNFVTSSCDGCEHFCKSQNSTCFPVSKQYSYDLNNLYISCAEEYQYSDAIGGCDSCPDNCKSCLIVTNIKTDAGKTVIETKKDCLICNKGFSMLTTRNAIDQKETTSTCVACFSGCETCYFGFNQMNLNTKSWDSFNNKPELLTRRLEANETQFFEDLFKLTRIAQRCEDCTSTAQSTSIPSLNRKTCVRCGTNCKRCEYMNNLDFPTRDKEKVVEPENSEATESDIEAIEIQYLLKCRQCQKFSQSFQIDGVGCADCSIANCKLCTFFDQNGIATINPIFKFPTKSDSQLKCALCEDKFFLSEDNSLCTQIDQSSKPDVACLTYQKVSSTTQKCLQCNIGYKLYFNSNSNTWECTSDLSGINDYLCQSFIQIQKDTKITIRCQRCIDGYYVDMENGDCKPCSQNGKCKTCYTISKISIQYPQYFEYEFDGEHEIIGPICEDCFSLDSTRGPYKNEDLGQCEMGGDYCKTFQPVGQKGYCDQCNFNDNEISRSASSDGQDCIKCPENTIGCRQRTEEEKAFSNPFYDPILKDYEKYSTISFKCKNDNTILFDTKTGRCIEINTLCSSSAGICDSDEIKIQVDCSQQQNVNLNVLNINSLFNNITSKTADFVLEDQLKDAKNLKFNDWNMQAIRKITIILEFQYGKDSSTCEFKKDTYFTTNIKKNIFSVQEVELQIKTTSSQENERIKWYIQKSIYFVYFTTVSLNGIEIYQASDLPKSSSDQYRPEEPFGLQFLNNTGSKFYLENVKIGNILAEDHYKQLDYYTTPYSEQSIALKKQKPFFTSLLNTYEINFKNVVIQSQSYLLSEDISFQAKPFGFVYDSNVILPYLIINLKNVTFSDIAVESQALFEIQPSNFSTQPLWNNKILLELVQFVDCYFVNDGAFLSTNTFNQPMGIINIHSLILRKTEYNNSRGIVDFSTMQQIKVFNFQMYDSKVNSTALFHITTIELSAVYLHKTLFNNSGRLIQTQYELKTIKLNDPDFSGLKMQFTNLEFDQVICLTPACLFLITEIQNEYDIPINITMKGLIIKEINTSGFDQTILEAATSAAVRVEKSNTLMVSDFKSVQNADLTIFYVEQVWTTKFINLNCIQKEGLTIRNNYCLFINNPYKEVLLLNIQLLNLIGIDNSFVGISSWSNLVYNTSTADYQETITINGASVTQCTIVTTVLAVPSSAILIDSTQMQVVKISFMNFFNNRHLMEIDGSLRPSNPTFLMRSLVGTLVLSDSTWKSNSVQGFGAVLYLEVGTQIITNIQMNNSNFGQLEKSSVPSINEITEGGHIYISAFNLNMSNCSFSNSTSKLGGAMFLRTLKEGIATLTNVTIRYAYTPLNGAVQSSGGCLYIDSMASQLDMKIQSSEFSDCFTRGEGGGIYLISYDKHQQFTVEDSELKNCYALSGLAIKTVFYSRTQTEQKMILQQVKVSGNQSSSLSYFQQLGSLQQIEMFLFIKRIAAVEQDYGSIEIFRCESEGLYYYGFISIWQANFIILNNIQSQHGVLSFRPYIEILEPQTNPISIDTVQFRNISSISIADLNCSSITNNGLCTILQIRLEFSEFRINPALMLFDLIQEATPLKLQNVAIINVVCKECHGGFVQIMRVSNARLIPLVELISCRCSNSESSYYGCFAISSDQYFREQVQIDSLINVTLNSNLTAYKITQYANFSQSSRRILKDETTNQTQNNYNFTYVIPNPPYLSNVIVKLLNIYDVKAVHGGGISFYGLTVNASETYCTQAVVTGRGGCFYFESYPKNGGQIQQPFNVEDSFFYKNNASIGGAIAVVESGINNYELMSVSFLQCYATLFGNDVAQYPTQLGIRVNNQIQKQANIDSRTGWVFYPINIRSGQKMSEFENQTIVVVFLDKTNHFMGYQFNEQCKLSAQYDKSLAEIIEPLSGNTNRNFIQNSTQGFDYSDQIINYDPYNNITLDAVFNSDHVNIPIYHNQYPYQCIGFDTQYTLQVRIRSVECQIGEKYDNISGTCTPCSVGTYSLVYKDPVCQIINYKTMNYTYMNRIKVQEQFWRPNYETDKIEKCINKVENCKGGFYVGNDMCQNGLIGALCEECDIYAIFWEESYYNSAKFECKKCSERSNNKAVIVITCLIIILTTSLSVYGHGKRIQNLFWIKILKAIKLQYFGDRQNETAVLIKIFMNFFQIISLIEGQRQIISQSSLDIINAFAMPAFIFNNALDCLLVGVSEPDVIYIRLIWSLTLTMICSIGTIFIVNYWLSKVYLRTMFIFMFIYFQPVYLIEFLNLIIRRDISDDSYIQANVSYKYDSDNHTIMLKWFIYPAFFLLLLILPLLMLRKLFYDFFLGRLHQNRYQRIWGYVYYEFISVKNEIKFYWEFIKMYIRAGVCLLYCLFAQEVLYMGLSSLLLVLFYLSLSQYFQPYQNRRLNKLDQGSFVMLSISYIIKAAVNSNPESENPQLTLAGQIFINTFMILFFIYFFFIILEENSHIINPCRRRINQQFPGLLRTKNICNCCNIVSKYNWIQLLLRNSEETKSKSAALWKIAICAVKEAIKEKRISESPILKIKQWHSQNLVPQDEYN</sequence>
<dbReference type="PANTHER" id="PTHR11319">
    <property type="entry name" value="G PROTEIN-COUPLED RECEPTOR-RELATED"/>
    <property type="match status" value="1"/>
</dbReference>
<accession>A0A8S1VR35</accession>
<protein>
    <recommendedName>
        <fullName evidence="5">Transmembrane protein</fullName>
    </recommendedName>
</protein>
<keyword evidence="1" id="KW-0472">Membrane</keyword>
<evidence type="ECO:0000313" key="3">
    <source>
        <dbReference type="EMBL" id="CAD8178109.1"/>
    </source>
</evidence>
<proteinExistence type="predicted"/>
<name>A0A8S1VR35_PAROT</name>
<keyword evidence="1" id="KW-1133">Transmembrane helix</keyword>
<feature type="transmembrane region" description="Helical" evidence="1">
    <location>
        <begin position="2320"/>
        <end position="2342"/>
    </location>
</feature>
<dbReference type="Proteomes" id="UP000683925">
    <property type="component" value="Unassembled WGS sequence"/>
</dbReference>
<reference evidence="3" key="1">
    <citation type="submission" date="2021-01" db="EMBL/GenBank/DDBJ databases">
        <authorList>
            <consortium name="Genoscope - CEA"/>
            <person name="William W."/>
        </authorList>
    </citation>
    <scope>NUCLEOTIDE SEQUENCE</scope>
</reference>
<keyword evidence="2" id="KW-0732">Signal</keyword>
<evidence type="ECO:0000256" key="2">
    <source>
        <dbReference type="SAM" id="SignalP"/>
    </source>
</evidence>
<evidence type="ECO:0000256" key="1">
    <source>
        <dbReference type="SAM" id="Phobius"/>
    </source>
</evidence>
<dbReference type="EMBL" id="CAJJDP010000069">
    <property type="protein sequence ID" value="CAD8178109.1"/>
    <property type="molecule type" value="Genomic_DNA"/>
</dbReference>
<evidence type="ECO:0008006" key="5">
    <source>
        <dbReference type="Google" id="ProtNLM"/>
    </source>
</evidence>
<dbReference type="OrthoDB" id="538624at2759"/>
<gene>
    <name evidence="3" type="ORF">POCTA_138.1.T0700153</name>
</gene>
<comment type="caution">
    <text evidence="3">The sequence shown here is derived from an EMBL/GenBank/DDBJ whole genome shotgun (WGS) entry which is preliminary data.</text>
</comment>
<organism evidence="3 4">
    <name type="scientific">Paramecium octaurelia</name>
    <dbReference type="NCBI Taxonomy" id="43137"/>
    <lineage>
        <taxon>Eukaryota</taxon>
        <taxon>Sar</taxon>
        <taxon>Alveolata</taxon>
        <taxon>Ciliophora</taxon>
        <taxon>Intramacronucleata</taxon>
        <taxon>Oligohymenophorea</taxon>
        <taxon>Peniculida</taxon>
        <taxon>Parameciidae</taxon>
        <taxon>Paramecium</taxon>
    </lineage>
</organism>
<feature type="transmembrane region" description="Helical" evidence="1">
    <location>
        <begin position="2292"/>
        <end position="2314"/>
    </location>
</feature>